<keyword evidence="5 8" id="KW-0812">Transmembrane</keyword>
<evidence type="ECO:0000313" key="11">
    <source>
        <dbReference type="Proteomes" id="UP001152533"/>
    </source>
</evidence>
<evidence type="ECO:0000256" key="7">
    <source>
        <dbReference type="ARBA" id="ARBA00023136"/>
    </source>
</evidence>
<accession>A0A9W4RYH3</accession>
<dbReference type="AlphaFoldDB" id="A0A9W4RYH3"/>
<dbReference type="CDD" id="cd17323">
    <property type="entry name" value="MFS_Tpo1_MDR_like"/>
    <property type="match status" value="1"/>
</dbReference>
<protein>
    <recommendedName>
        <fullName evidence="9">Major facilitator superfamily (MFS) profile domain-containing protein</fullName>
    </recommendedName>
</protein>
<dbReference type="PROSITE" id="PS50850">
    <property type="entry name" value="MFS"/>
    <property type="match status" value="1"/>
</dbReference>
<feature type="transmembrane region" description="Helical" evidence="8">
    <location>
        <begin position="296"/>
        <end position="316"/>
    </location>
</feature>
<dbReference type="InterPro" id="IPR020846">
    <property type="entry name" value="MFS_dom"/>
</dbReference>
<keyword evidence="4" id="KW-1003">Cell membrane</keyword>
<dbReference type="Pfam" id="PF07690">
    <property type="entry name" value="MFS_1"/>
    <property type="match status" value="1"/>
</dbReference>
<evidence type="ECO:0000313" key="10">
    <source>
        <dbReference type="EMBL" id="CAI0649959.1"/>
    </source>
</evidence>
<keyword evidence="6 8" id="KW-1133">Transmembrane helix</keyword>
<keyword evidence="7 8" id="KW-0472">Membrane</keyword>
<evidence type="ECO:0000256" key="3">
    <source>
        <dbReference type="ARBA" id="ARBA00008335"/>
    </source>
</evidence>
<feature type="transmembrane region" description="Helical" evidence="8">
    <location>
        <begin position="352"/>
        <end position="371"/>
    </location>
</feature>
<dbReference type="InterPro" id="IPR011701">
    <property type="entry name" value="MFS"/>
</dbReference>
<feature type="transmembrane region" description="Helical" evidence="8">
    <location>
        <begin position="158"/>
        <end position="182"/>
    </location>
</feature>
<sequence>NMSPEAGQFLVDWEDGDNDPLCPRSYGKLRKWLITVVVSVMGLCVTCASSIYTSTYANLEAEFHNSRIVSTLGLSTFVLGLALGPMMFSPLSEFYGRRPIYLVSSTCHLLFLIPQATAKDIVTLVVLRFLDGFSGSAFQAVSAGTVRDLFSNDELQAPMLLFSICPFIGPSLGPLVGGFINYYTGWRWTFYVLIIWSFVLELGIVFLVPETYHPILLRNKARKLRKETGDDRWRAASETHSKSVLRAVGLSLLRPIQLLVFEPMCLSLCLFSALLLGILYLFFGAFPLVFRETYDFNLYQIGLSFLGILVGMLLGLSTDPVWSRVRVRLILKNKGQSENADSSEPEFRLPPAMFGSVLVPAGIFMFGWSMYPWVHWIVPIIGTALFGAGNILLFTGIWTFLVEAYPRYAASALAANSFVRCTAAAAFPLFGNQMYVSLGFQWASSLLGFLATGMMVFPYLFFRYGKAIRRRSKFADASSSF</sequence>
<proteinExistence type="inferred from homology"/>
<evidence type="ECO:0000256" key="4">
    <source>
        <dbReference type="ARBA" id="ARBA00022475"/>
    </source>
</evidence>
<feature type="transmembrane region" description="Helical" evidence="8">
    <location>
        <begin position="408"/>
        <end position="430"/>
    </location>
</feature>
<evidence type="ECO:0000259" key="9">
    <source>
        <dbReference type="PROSITE" id="PS50850"/>
    </source>
</evidence>
<feature type="transmembrane region" description="Helical" evidence="8">
    <location>
        <begin position="377"/>
        <end position="401"/>
    </location>
</feature>
<evidence type="ECO:0000256" key="5">
    <source>
        <dbReference type="ARBA" id="ARBA00022692"/>
    </source>
</evidence>
<dbReference type="GO" id="GO:0005886">
    <property type="term" value="C:plasma membrane"/>
    <property type="evidence" value="ECO:0007669"/>
    <property type="project" value="UniProtKB-SubCell"/>
</dbReference>
<dbReference type="Gene3D" id="1.20.1250.20">
    <property type="entry name" value="MFS general substrate transporter like domains"/>
    <property type="match status" value="1"/>
</dbReference>
<reference evidence="10" key="1">
    <citation type="submission" date="2022-08" db="EMBL/GenBank/DDBJ databases">
        <authorList>
            <person name="Giroux E."/>
            <person name="Giroux E."/>
        </authorList>
    </citation>
    <scope>NUCLEOTIDE SEQUENCE</scope>
    <source>
        <strain evidence="10">H1091258</strain>
    </source>
</reference>
<feature type="transmembrane region" description="Helical" evidence="8">
    <location>
        <begin position="264"/>
        <end position="290"/>
    </location>
</feature>
<feature type="transmembrane region" description="Helical" evidence="8">
    <location>
        <begin position="68"/>
        <end position="88"/>
    </location>
</feature>
<feature type="transmembrane region" description="Helical" evidence="8">
    <location>
        <begin position="32"/>
        <end position="53"/>
    </location>
</feature>
<dbReference type="SUPFAM" id="SSF103473">
    <property type="entry name" value="MFS general substrate transporter"/>
    <property type="match status" value="1"/>
</dbReference>
<keyword evidence="11" id="KW-1185">Reference proteome</keyword>
<name>A0A9W4RYH3_9PEZI</name>
<comment type="subcellular location">
    <subcellularLocation>
        <location evidence="2">Cell membrane</location>
    </subcellularLocation>
    <subcellularLocation>
        <location evidence="1">Membrane</location>
        <topology evidence="1">Multi-pass membrane protein</topology>
    </subcellularLocation>
</comment>
<dbReference type="InterPro" id="IPR036259">
    <property type="entry name" value="MFS_trans_sf"/>
</dbReference>
<feature type="transmembrane region" description="Helical" evidence="8">
    <location>
        <begin position="442"/>
        <end position="462"/>
    </location>
</feature>
<dbReference type="GO" id="GO:0022857">
    <property type="term" value="F:transmembrane transporter activity"/>
    <property type="evidence" value="ECO:0007669"/>
    <property type="project" value="InterPro"/>
</dbReference>
<dbReference type="PANTHER" id="PTHR23502:SF7">
    <property type="entry name" value="DRUG_PROTON ANTIPORTER YHK8-RELATED"/>
    <property type="match status" value="1"/>
</dbReference>
<gene>
    <name evidence="10" type="ORF">CGXH109_LOCUS91128</name>
</gene>
<evidence type="ECO:0000256" key="2">
    <source>
        <dbReference type="ARBA" id="ARBA00004236"/>
    </source>
</evidence>
<dbReference type="EMBL" id="CAMGZC010000780">
    <property type="protein sequence ID" value="CAI0649959.1"/>
    <property type="molecule type" value="Genomic_DNA"/>
</dbReference>
<evidence type="ECO:0000256" key="1">
    <source>
        <dbReference type="ARBA" id="ARBA00004141"/>
    </source>
</evidence>
<feature type="domain" description="Major facilitator superfamily (MFS) profile" evidence="9">
    <location>
        <begin position="34"/>
        <end position="466"/>
    </location>
</feature>
<organism evidence="10 11">
    <name type="scientific">Colletotrichum noveboracense</name>
    <dbReference type="NCBI Taxonomy" id="2664923"/>
    <lineage>
        <taxon>Eukaryota</taxon>
        <taxon>Fungi</taxon>
        <taxon>Dikarya</taxon>
        <taxon>Ascomycota</taxon>
        <taxon>Pezizomycotina</taxon>
        <taxon>Sordariomycetes</taxon>
        <taxon>Hypocreomycetidae</taxon>
        <taxon>Glomerellales</taxon>
        <taxon>Glomerellaceae</taxon>
        <taxon>Colletotrichum</taxon>
        <taxon>Colletotrichum gloeosporioides species complex</taxon>
    </lineage>
</organism>
<dbReference type="Proteomes" id="UP001152533">
    <property type="component" value="Unassembled WGS sequence"/>
</dbReference>
<dbReference type="FunFam" id="1.20.1250.20:FF:000082">
    <property type="entry name" value="MFS multidrug transporter, putative"/>
    <property type="match status" value="1"/>
</dbReference>
<feature type="non-terminal residue" evidence="10">
    <location>
        <position position="1"/>
    </location>
</feature>
<feature type="transmembrane region" description="Helical" evidence="8">
    <location>
        <begin position="188"/>
        <end position="208"/>
    </location>
</feature>
<dbReference type="PANTHER" id="PTHR23502">
    <property type="entry name" value="MAJOR FACILITATOR SUPERFAMILY"/>
    <property type="match status" value="1"/>
</dbReference>
<evidence type="ECO:0000256" key="8">
    <source>
        <dbReference type="SAM" id="Phobius"/>
    </source>
</evidence>
<comment type="similarity">
    <text evidence="3">Belongs to the major facilitator superfamily.</text>
</comment>
<evidence type="ECO:0000256" key="6">
    <source>
        <dbReference type="ARBA" id="ARBA00022989"/>
    </source>
</evidence>
<comment type="caution">
    <text evidence="10">The sequence shown here is derived from an EMBL/GenBank/DDBJ whole genome shotgun (WGS) entry which is preliminary data.</text>
</comment>